<keyword evidence="4" id="KW-0472">Membrane</keyword>
<dbReference type="PANTHER" id="PTHR43681">
    <property type="entry name" value="TRANSMEMBRANE GTPASE FZO"/>
    <property type="match status" value="1"/>
</dbReference>
<proteinExistence type="predicted"/>
<evidence type="ECO:0000256" key="1">
    <source>
        <dbReference type="SAM" id="Coils"/>
    </source>
</evidence>
<dbReference type="RefSeq" id="XP_021866406.1">
    <property type="nucleotide sequence ID" value="XM_022010714.2"/>
</dbReference>
<gene>
    <name evidence="4" type="primary">LOC110805101</name>
</gene>
<dbReference type="InterPro" id="IPR013785">
    <property type="entry name" value="Aldolase_TIM"/>
</dbReference>
<reference evidence="4" key="2">
    <citation type="submission" date="2025-08" db="UniProtKB">
        <authorList>
            <consortium name="RefSeq"/>
        </authorList>
    </citation>
    <scope>IDENTIFICATION</scope>
    <source>
        <tissue evidence="4">Leaf</tissue>
    </source>
</reference>
<keyword evidence="1" id="KW-0175">Coiled coil</keyword>
<organism evidence="3 4">
    <name type="scientific">Spinacia oleracea</name>
    <name type="common">Spinach</name>
    <dbReference type="NCBI Taxonomy" id="3562"/>
    <lineage>
        <taxon>Eukaryota</taxon>
        <taxon>Viridiplantae</taxon>
        <taxon>Streptophyta</taxon>
        <taxon>Embryophyta</taxon>
        <taxon>Tracheophyta</taxon>
        <taxon>Spermatophyta</taxon>
        <taxon>Magnoliopsida</taxon>
        <taxon>eudicotyledons</taxon>
        <taxon>Gunneridae</taxon>
        <taxon>Pentapetalae</taxon>
        <taxon>Caryophyllales</taxon>
        <taxon>Chenopodiaceae</taxon>
        <taxon>Chenopodioideae</taxon>
        <taxon>Anserineae</taxon>
        <taxon>Spinacia</taxon>
    </lineage>
</organism>
<feature type="coiled-coil region" evidence="1">
    <location>
        <begin position="851"/>
        <end position="929"/>
    </location>
</feature>
<dbReference type="GO" id="GO:0005525">
    <property type="term" value="F:GTP binding"/>
    <property type="evidence" value="ECO:0007669"/>
    <property type="project" value="InterPro"/>
</dbReference>
<sequence length="929" mass="102729">MSFLLSLSSSHFFSNGFLIFKQQIIPTNTHFPPKFRHPIPPHSLPPTHSFTIKSLQNDAVESSNAFVPQNPPPRTLFPGGYKRPEIKIPNIVLQLNAAEVLSDGSVVNFVDMAVSKWVGIVVVNGDEGSGGGKLYEAACLLKSVIRDRAYLLIAERVDIAAAVNASGVLLSDQGLPPIVARNTLMSSKSESVVLPVVGKIVQNVNAALNASSAEGADFLIYSTFAKEPAEIFMNSINKNVKIPVFIEMELITPGGSCEEVSKVLTSGASGVVSSLKELKSSGDDFTKNICDLFTFDGNRQEKVASFNRPNLLSTTNGFSGETGIAGFVNLEDREMQFIQKERRLLMEAINIIEKAAPLMEEISLLKDAISQLDEPFLLVIVGEFNSGKSSVINALLGGKFLMEGVVPTTNEITFLRYAELDAKEQQRCERLPDGQNICYLPAEILKKMVIVDTPGTNVILQRQQRLTEEFVPRADILLFVLSADRPLSESEVTFLRYTQQWKKKVLFLLNKADLYRNANELDEAITFVKDNVRKLLNVENVKLFPVSARSALEGKLATTDGADQHNLLLSESYSSSQTFDEFEKFLYAFMDGSTTAGLERMTIKLETPLAIAERLLSSCQTLVTQDCRYAQKDLMSVQEVVRSVDEYGMKMDKESILWRRQIFSLVSNAKERLLKVVESTLQLSNLDVAFSMFFGGDKSASAATQSIQSDIVSPALADAQRILGEYTSWLRESNIREGMQYKETFEKRWSLLFDSHNKVDFTSNLLQREVDTLSLKSLEKFNGTAASKLFDQEVRQVFVGAFGGLGAAGLSASLLTSVLPTTLEDLLALGLCSAGGLLAISNFPARRQKVLDNVKSIADAVEQEIIEAMQQDLSTSVKNMEDFVTLVGKPYEEAAQQKLDKLLDTREQLTVMEKKLQTLQVELQNLHLS</sequence>
<keyword evidence="3" id="KW-1185">Reference proteome</keyword>
<protein>
    <submittedName>
        <fullName evidence="4">Probable transmembrane GTPase FZO-like, chloroplastic</fullName>
    </submittedName>
</protein>
<dbReference type="Gene3D" id="3.40.50.300">
    <property type="entry name" value="P-loop containing nucleotide triphosphate hydrolases"/>
    <property type="match status" value="1"/>
</dbReference>
<dbReference type="InterPro" id="IPR027417">
    <property type="entry name" value="P-loop_NTPase"/>
</dbReference>
<dbReference type="OrthoDB" id="422720at2759"/>
<dbReference type="Proteomes" id="UP000813463">
    <property type="component" value="Chromosome 1"/>
</dbReference>
<feature type="domain" description="G" evidence="2">
    <location>
        <begin position="379"/>
        <end position="511"/>
    </location>
</feature>
<reference evidence="3" key="1">
    <citation type="journal article" date="2021" name="Nat. Commun.">
        <title>Genomic analyses provide insights into spinach domestication and the genetic basis of agronomic traits.</title>
        <authorList>
            <person name="Cai X."/>
            <person name="Sun X."/>
            <person name="Xu C."/>
            <person name="Sun H."/>
            <person name="Wang X."/>
            <person name="Ge C."/>
            <person name="Zhang Z."/>
            <person name="Wang Q."/>
            <person name="Fei Z."/>
            <person name="Jiao C."/>
            <person name="Wang Q."/>
        </authorList>
    </citation>
    <scope>NUCLEOTIDE SEQUENCE [LARGE SCALE GENOMIC DNA]</scope>
    <source>
        <strain evidence="3">cv. Varoflay</strain>
    </source>
</reference>
<keyword evidence="4" id="KW-0812">Transmembrane</keyword>
<dbReference type="PANTHER" id="PTHR43681:SF1">
    <property type="entry name" value="SARCALUMENIN"/>
    <property type="match status" value="1"/>
</dbReference>
<dbReference type="GO" id="GO:0031969">
    <property type="term" value="C:chloroplast membrane"/>
    <property type="evidence" value="ECO:0000318"/>
    <property type="project" value="GO_Central"/>
</dbReference>
<dbReference type="GeneID" id="110805101"/>
<dbReference type="GO" id="GO:0010027">
    <property type="term" value="P:thylakoid membrane organization"/>
    <property type="evidence" value="ECO:0000318"/>
    <property type="project" value="GO_Central"/>
</dbReference>
<dbReference type="AlphaFoldDB" id="A0A9R0JEK0"/>
<dbReference type="InterPro" id="IPR051943">
    <property type="entry name" value="TRAFAC_Dynamin-like_GTPase"/>
</dbReference>
<dbReference type="InterPro" id="IPR022998">
    <property type="entry name" value="ThiamineP_synth_TenI"/>
</dbReference>
<dbReference type="CDD" id="cd09912">
    <property type="entry name" value="DLP_2"/>
    <property type="match status" value="1"/>
</dbReference>
<evidence type="ECO:0000313" key="3">
    <source>
        <dbReference type="Proteomes" id="UP000813463"/>
    </source>
</evidence>
<dbReference type="CDD" id="cd00564">
    <property type="entry name" value="TMP_TenI"/>
    <property type="match status" value="1"/>
</dbReference>
<accession>A0A9R0JEK0</accession>
<dbReference type="Gene3D" id="3.20.20.70">
    <property type="entry name" value="Aldolase class I"/>
    <property type="match status" value="1"/>
</dbReference>
<dbReference type="FunFam" id="3.20.20.70:FF:000243">
    <property type="entry name" value="Probable transmembrane GTPase FZO-like, chloroplastic"/>
    <property type="match status" value="1"/>
</dbReference>
<dbReference type="SUPFAM" id="SSF52540">
    <property type="entry name" value="P-loop containing nucleoside triphosphate hydrolases"/>
    <property type="match status" value="1"/>
</dbReference>
<name>A0A9R0JEK0_SPIOL</name>
<dbReference type="KEGG" id="soe:110805101"/>
<dbReference type="InterPro" id="IPR006073">
    <property type="entry name" value="GTP-bd"/>
</dbReference>
<evidence type="ECO:0000313" key="4">
    <source>
        <dbReference type="RefSeq" id="XP_021866406.1"/>
    </source>
</evidence>
<dbReference type="Pfam" id="PF01926">
    <property type="entry name" value="MMR_HSR1"/>
    <property type="match status" value="1"/>
</dbReference>
<dbReference type="FunFam" id="3.40.50.300:FF:001052">
    <property type="entry name" value="Probable transmembrane GTPase FZO-like, chloroplastic"/>
    <property type="match status" value="1"/>
</dbReference>
<evidence type="ECO:0000259" key="2">
    <source>
        <dbReference type="Pfam" id="PF01926"/>
    </source>
</evidence>